<evidence type="ECO:0000313" key="2">
    <source>
        <dbReference type="Proteomes" id="UP000242930"/>
    </source>
</evidence>
<organism evidence="1 2">
    <name type="scientific">Pseudomonas linyingensis</name>
    <dbReference type="NCBI Taxonomy" id="915471"/>
    <lineage>
        <taxon>Bacteria</taxon>
        <taxon>Pseudomonadati</taxon>
        <taxon>Pseudomonadota</taxon>
        <taxon>Gammaproteobacteria</taxon>
        <taxon>Pseudomonadales</taxon>
        <taxon>Pseudomonadaceae</taxon>
        <taxon>Pseudomonas</taxon>
    </lineage>
</organism>
<name>A0A1H7AS07_9PSED</name>
<keyword evidence="2" id="KW-1185">Reference proteome</keyword>
<dbReference type="OrthoDB" id="9786526at2"/>
<dbReference type="EMBL" id="FNZE01000013">
    <property type="protein sequence ID" value="SEJ64872.1"/>
    <property type="molecule type" value="Genomic_DNA"/>
</dbReference>
<reference evidence="2" key="1">
    <citation type="submission" date="2016-10" db="EMBL/GenBank/DDBJ databases">
        <authorList>
            <person name="Varghese N."/>
            <person name="Submissions S."/>
        </authorList>
    </citation>
    <scope>NUCLEOTIDE SEQUENCE [LARGE SCALE GENOMIC DNA]</scope>
    <source>
        <strain evidence="2">LMG 25967</strain>
    </source>
</reference>
<dbReference type="AlphaFoldDB" id="A0A1H7AS07"/>
<sequence>MLGVFVNQLNWGKLVELFPGRQTYGRTFFTVTLKSRFVAPRTRAFIEFCWRSLDAQRRGCIQGDGAGVNGP</sequence>
<dbReference type="RefSeq" id="WP_090312507.1">
    <property type="nucleotide sequence ID" value="NZ_FNZE01000013.1"/>
</dbReference>
<accession>A0A1H7AS07</accession>
<protein>
    <recommendedName>
        <fullName evidence="3">LysR substrate binding domain-containing protein</fullName>
    </recommendedName>
</protein>
<evidence type="ECO:0008006" key="3">
    <source>
        <dbReference type="Google" id="ProtNLM"/>
    </source>
</evidence>
<dbReference type="Proteomes" id="UP000242930">
    <property type="component" value="Unassembled WGS sequence"/>
</dbReference>
<evidence type="ECO:0000313" key="1">
    <source>
        <dbReference type="EMBL" id="SEJ64872.1"/>
    </source>
</evidence>
<proteinExistence type="predicted"/>
<gene>
    <name evidence="1" type="ORF">SAMN05216201_11322</name>
</gene>
<dbReference type="STRING" id="915471.SAMN05216201_11322"/>